<sequence>MGPLRSLISLIKFLVYCSPVLFLYFPEKTKAIGSHFHNVEVTSLLAAETCDRQSSTGSNSRKYSTTLEVVHMFGPCSPQHEHTKSKPSLVDNLSHEQSRVDLIQTRPKQNFLRNNKASLSTQSGMPLNTLTYVVTIGLGTPHQNVTLIFDTGSDLTWTQCQPCLECYEQRDPVYDPFSSSTYSKISCGSECSKFGYVLSCFKGRCAYKREYNDGSYSEGVVSIEKLTITPDVFEDFFFGCGQKNKGGTFGETAGLLGLGRTANEMSFLYQTTQKYNRYFSYCLPSTGSSTGHLTFGRNKSKHSTKNVMFTPLIPHPDFYRIEIVAISVGKTRLPIQPSVFHNSRTIIDSGATITRLPHEAYVLLRDAFKHKMGSSYATAPAHQILDTCYYFNNQTNVKYPFVSFTFSGGVEVKLHPSGIIYPVNSTMVCFAFAGSTNPERSVFGNIQQKTLEIVYDLARERLGFGQGGCK</sequence>
<evidence type="ECO:0000313" key="5">
    <source>
        <dbReference type="EMBL" id="KAL3621429.1"/>
    </source>
</evidence>
<dbReference type="InterPro" id="IPR001461">
    <property type="entry name" value="Aspartic_peptidase_A1"/>
</dbReference>
<evidence type="ECO:0000256" key="1">
    <source>
        <dbReference type="ARBA" id="ARBA00007447"/>
    </source>
</evidence>
<feature type="chain" id="PRO_5044838404" description="Peptidase A1 domain-containing protein" evidence="3">
    <location>
        <begin position="23"/>
        <end position="470"/>
    </location>
</feature>
<evidence type="ECO:0000256" key="3">
    <source>
        <dbReference type="SAM" id="SignalP"/>
    </source>
</evidence>
<dbReference type="PRINTS" id="PR00792">
    <property type="entry name" value="PEPSIN"/>
</dbReference>
<dbReference type="InterPro" id="IPR032799">
    <property type="entry name" value="TAXi_C"/>
</dbReference>
<proteinExistence type="inferred from homology"/>
<dbReference type="PANTHER" id="PTHR13683">
    <property type="entry name" value="ASPARTYL PROTEASES"/>
    <property type="match status" value="1"/>
</dbReference>
<evidence type="ECO:0000256" key="2">
    <source>
        <dbReference type="PIRSR" id="PIRSR601461-1"/>
    </source>
</evidence>
<dbReference type="AlphaFoldDB" id="A0ABD3BWH3"/>
<dbReference type="PANTHER" id="PTHR13683:SF750">
    <property type="entry name" value="ASPARTYL PROTEASE AED1"/>
    <property type="match status" value="1"/>
</dbReference>
<dbReference type="Pfam" id="PF14543">
    <property type="entry name" value="TAXi_N"/>
    <property type="match status" value="1"/>
</dbReference>
<evidence type="ECO:0000259" key="4">
    <source>
        <dbReference type="PROSITE" id="PS51767"/>
    </source>
</evidence>
<dbReference type="Proteomes" id="UP001632038">
    <property type="component" value="Unassembled WGS sequence"/>
</dbReference>
<feature type="active site" evidence="2">
    <location>
        <position position="150"/>
    </location>
</feature>
<comment type="similarity">
    <text evidence="1">Belongs to the peptidase A1 family.</text>
</comment>
<organism evidence="5 6">
    <name type="scientific">Castilleja foliolosa</name>
    <dbReference type="NCBI Taxonomy" id="1961234"/>
    <lineage>
        <taxon>Eukaryota</taxon>
        <taxon>Viridiplantae</taxon>
        <taxon>Streptophyta</taxon>
        <taxon>Embryophyta</taxon>
        <taxon>Tracheophyta</taxon>
        <taxon>Spermatophyta</taxon>
        <taxon>Magnoliopsida</taxon>
        <taxon>eudicotyledons</taxon>
        <taxon>Gunneridae</taxon>
        <taxon>Pentapetalae</taxon>
        <taxon>asterids</taxon>
        <taxon>lamiids</taxon>
        <taxon>Lamiales</taxon>
        <taxon>Orobanchaceae</taxon>
        <taxon>Pedicularideae</taxon>
        <taxon>Castillejinae</taxon>
        <taxon>Castilleja</taxon>
    </lineage>
</organism>
<dbReference type="InterPro" id="IPR032861">
    <property type="entry name" value="TAXi_N"/>
</dbReference>
<dbReference type="Gene3D" id="2.40.70.10">
    <property type="entry name" value="Acid Proteases"/>
    <property type="match status" value="2"/>
</dbReference>
<dbReference type="PROSITE" id="PS51767">
    <property type="entry name" value="PEPTIDASE_A1"/>
    <property type="match status" value="1"/>
</dbReference>
<dbReference type="SUPFAM" id="SSF50630">
    <property type="entry name" value="Acid proteases"/>
    <property type="match status" value="1"/>
</dbReference>
<dbReference type="EMBL" id="JAVIJP010000066">
    <property type="protein sequence ID" value="KAL3621429.1"/>
    <property type="molecule type" value="Genomic_DNA"/>
</dbReference>
<reference evidence="6" key="1">
    <citation type="journal article" date="2024" name="IScience">
        <title>Strigolactones Initiate the Formation of Haustorium-like Structures in Castilleja.</title>
        <authorList>
            <person name="Buerger M."/>
            <person name="Peterson D."/>
            <person name="Chory J."/>
        </authorList>
    </citation>
    <scope>NUCLEOTIDE SEQUENCE [LARGE SCALE GENOMIC DNA]</scope>
</reference>
<comment type="caution">
    <text evidence="5">The sequence shown here is derived from an EMBL/GenBank/DDBJ whole genome shotgun (WGS) entry which is preliminary data.</text>
</comment>
<keyword evidence="3" id="KW-0732">Signal</keyword>
<feature type="domain" description="Peptidase A1" evidence="4">
    <location>
        <begin position="132"/>
        <end position="465"/>
    </location>
</feature>
<keyword evidence="6" id="KW-1185">Reference proteome</keyword>
<feature type="active site" evidence="2">
    <location>
        <position position="348"/>
    </location>
</feature>
<accession>A0ABD3BWH3</accession>
<dbReference type="InterPro" id="IPR021109">
    <property type="entry name" value="Peptidase_aspartic_dom_sf"/>
</dbReference>
<evidence type="ECO:0000313" key="6">
    <source>
        <dbReference type="Proteomes" id="UP001632038"/>
    </source>
</evidence>
<gene>
    <name evidence="5" type="ORF">CASFOL_036341</name>
</gene>
<dbReference type="FunFam" id="2.40.70.10:FF:000031">
    <property type="entry name" value="Aspartyl protease AED1"/>
    <property type="match status" value="1"/>
</dbReference>
<feature type="signal peptide" evidence="3">
    <location>
        <begin position="1"/>
        <end position="22"/>
    </location>
</feature>
<dbReference type="Pfam" id="PF14541">
    <property type="entry name" value="TAXi_C"/>
    <property type="match status" value="1"/>
</dbReference>
<dbReference type="InterPro" id="IPR033121">
    <property type="entry name" value="PEPTIDASE_A1"/>
</dbReference>
<name>A0ABD3BWH3_9LAMI</name>
<protein>
    <recommendedName>
        <fullName evidence="4">Peptidase A1 domain-containing protein</fullName>
    </recommendedName>
</protein>
<dbReference type="FunFam" id="2.40.70.10:FF:000013">
    <property type="entry name" value="Aspartyl protease AED1"/>
    <property type="match status" value="1"/>
</dbReference>